<organism evidence="1">
    <name type="scientific">uncultured bacterium</name>
    <name type="common">gcode 4</name>
    <dbReference type="NCBI Taxonomy" id="1234023"/>
    <lineage>
        <taxon>Bacteria</taxon>
        <taxon>environmental samples</taxon>
    </lineage>
</organism>
<reference evidence="1" key="1">
    <citation type="journal article" date="2012" name="Science">
        <title>Fermentation, hydrogen, and sulfur metabolism in multiple uncultivated bacterial phyla.</title>
        <authorList>
            <person name="Wrighton K.C."/>
            <person name="Thomas B.C."/>
            <person name="Sharon I."/>
            <person name="Miller C.S."/>
            <person name="Castelle C.J."/>
            <person name="VerBerkmoes N.C."/>
            <person name="Wilkins M.J."/>
            <person name="Hettich R.L."/>
            <person name="Lipton M.S."/>
            <person name="Williams K.H."/>
            <person name="Long P.E."/>
            <person name="Banfield J.F."/>
        </authorList>
    </citation>
    <scope>NUCLEOTIDE SEQUENCE [LARGE SCALE GENOMIC DNA]</scope>
</reference>
<dbReference type="AlphaFoldDB" id="K2FUU8"/>
<evidence type="ECO:0000313" key="1">
    <source>
        <dbReference type="EMBL" id="EKE26698.1"/>
    </source>
</evidence>
<name>K2FUU8_9BACT</name>
<dbReference type="EMBL" id="AMFJ01000705">
    <property type="protein sequence ID" value="EKE26698.1"/>
    <property type="molecule type" value="Genomic_DNA"/>
</dbReference>
<sequence>MSNNSQEKIQQEINWTPVDFDRELFVKLSDNWEVILDNFCRNFQKIMWEVNFPIFKRSRENWIIIKFAHFLWIFWRHISVSNKDSSPFLENWIFLLKSGSRELNPTKKAREWIDRIFD</sequence>
<comment type="caution">
    <text evidence="1">The sequence shown here is derived from an EMBL/GenBank/DDBJ whole genome shotgun (WGS) entry which is preliminary data.</text>
</comment>
<proteinExistence type="predicted"/>
<protein>
    <submittedName>
        <fullName evidence="1">Uncharacterized protein</fullName>
    </submittedName>
</protein>
<gene>
    <name evidence="1" type="ORF">ACD_4C00189G0004</name>
</gene>
<accession>K2FUU8</accession>